<dbReference type="PANTHER" id="PTHR24363:SF0">
    <property type="entry name" value="SERINE_THREONINE KINASE LIKE DOMAIN CONTAINING 1"/>
    <property type="match status" value="1"/>
</dbReference>
<evidence type="ECO:0000256" key="9">
    <source>
        <dbReference type="PROSITE-ProRule" id="PRU10141"/>
    </source>
</evidence>
<comment type="catalytic activity">
    <reaction evidence="7">
        <text>L-threonyl-[protein] + ATP = O-phospho-L-threonyl-[protein] + ADP + H(+)</text>
        <dbReference type="Rhea" id="RHEA:46608"/>
        <dbReference type="Rhea" id="RHEA-COMP:11060"/>
        <dbReference type="Rhea" id="RHEA-COMP:11605"/>
        <dbReference type="ChEBI" id="CHEBI:15378"/>
        <dbReference type="ChEBI" id="CHEBI:30013"/>
        <dbReference type="ChEBI" id="CHEBI:30616"/>
        <dbReference type="ChEBI" id="CHEBI:61977"/>
        <dbReference type="ChEBI" id="CHEBI:456216"/>
        <dbReference type="EC" id="2.7.11.1"/>
    </reaction>
</comment>
<dbReference type="InterPro" id="IPR017441">
    <property type="entry name" value="Protein_kinase_ATP_BS"/>
</dbReference>
<evidence type="ECO:0000256" key="3">
    <source>
        <dbReference type="ARBA" id="ARBA00022679"/>
    </source>
</evidence>
<dbReference type="HOGENOM" id="CLU_000288_135_5_3"/>
<dbReference type="GO" id="GO:0005524">
    <property type="term" value="F:ATP binding"/>
    <property type="evidence" value="ECO:0007669"/>
    <property type="project" value="UniProtKB-UniRule"/>
</dbReference>
<dbReference type="KEGG" id="csg:Cylst_0286"/>
<protein>
    <recommendedName>
        <fullName evidence="1">non-specific serine/threonine protein kinase</fullName>
        <ecNumber evidence="1">2.7.11.1</ecNumber>
    </recommendedName>
</protein>
<reference evidence="11 12" key="1">
    <citation type="submission" date="2012-06" db="EMBL/GenBank/DDBJ databases">
        <title>Finished chromosome of genome of Cylindrospermum stagnale PCC 7417.</title>
        <authorList>
            <consortium name="US DOE Joint Genome Institute"/>
            <person name="Gugger M."/>
            <person name="Coursin T."/>
            <person name="Rippka R."/>
            <person name="Tandeau De Marsac N."/>
            <person name="Huntemann M."/>
            <person name="Wei C.-L."/>
            <person name="Han J."/>
            <person name="Detter J.C."/>
            <person name="Han C."/>
            <person name="Tapia R."/>
            <person name="Chen A."/>
            <person name="Kyrpides N."/>
            <person name="Mavromatis K."/>
            <person name="Markowitz V."/>
            <person name="Szeto E."/>
            <person name="Ivanova N."/>
            <person name="Pagani I."/>
            <person name="Pati A."/>
            <person name="Goodwin L."/>
            <person name="Nordberg H.P."/>
            <person name="Cantor M.N."/>
            <person name="Hua S.X."/>
            <person name="Woyke T."/>
            <person name="Kerfeld C.A."/>
        </authorList>
    </citation>
    <scope>NUCLEOTIDE SEQUENCE [LARGE SCALE GENOMIC DNA]</scope>
    <source>
        <strain evidence="11 12">PCC 7417</strain>
    </source>
</reference>
<dbReference type="Gene3D" id="1.10.510.10">
    <property type="entry name" value="Transferase(Phosphotransferase) domain 1"/>
    <property type="match status" value="1"/>
</dbReference>
<comment type="catalytic activity">
    <reaction evidence="8">
        <text>L-seryl-[protein] + ATP = O-phospho-L-seryl-[protein] + ADP + H(+)</text>
        <dbReference type="Rhea" id="RHEA:17989"/>
        <dbReference type="Rhea" id="RHEA-COMP:9863"/>
        <dbReference type="Rhea" id="RHEA-COMP:11604"/>
        <dbReference type="ChEBI" id="CHEBI:15378"/>
        <dbReference type="ChEBI" id="CHEBI:29999"/>
        <dbReference type="ChEBI" id="CHEBI:30616"/>
        <dbReference type="ChEBI" id="CHEBI:83421"/>
        <dbReference type="ChEBI" id="CHEBI:456216"/>
        <dbReference type="EC" id="2.7.11.1"/>
    </reaction>
</comment>
<evidence type="ECO:0000313" key="11">
    <source>
        <dbReference type="EMBL" id="AFZ22651.1"/>
    </source>
</evidence>
<dbReference type="GO" id="GO:0004674">
    <property type="term" value="F:protein serine/threonine kinase activity"/>
    <property type="evidence" value="ECO:0007669"/>
    <property type="project" value="UniProtKB-KW"/>
</dbReference>
<evidence type="ECO:0000256" key="6">
    <source>
        <dbReference type="ARBA" id="ARBA00022840"/>
    </source>
</evidence>
<organism evidence="11 12">
    <name type="scientific">Cylindrospermum stagnale PCC 7417</name>
    <dbReference type="NCBI Taxonomy" id="56107"/>
    <lineage>
        <taxon>Bacteria</taxon>
        <taxon>Bacillati</taxon>
        <taxon>Cyanobacteriota</taxon>
        <taxon>Cyanophyceae</taxon>
        <taxon>Nostocales</taxon>
        <taxon>Nostocaceae</taxon>
        <taxon>Cylindrospermum</taxon>
    </lineage>
</organism>
<keyword evidence="3" id="KW-0808">Transferase</keyword>
<dbReference type="SMART" id="SM00220">
    <property type="entry name" value="S_TKc"/>
    <property type="match status" value="1"/>
</dbReference>
<keyword evidence="5 11" id="KW-0418">Kinase</keyword>
<dbReference type="AlphaFoldDB" id="K9WSA2"/>
<dbReference type="eggNOG" id="COG0515">
    <property type="taxonomic scope" value="Bacteria"/>
</dbReference>
<feature type="domain" description="Protein kinase" evidence="10">
    <location>
        <begin position="39"/>
        <end position="303"/>
    </location>
</feature>
<dbReference type="SUPFAM" id="SSF56112">
    <property type="entry name" value="Protein kinase-like (PK-like)"/>
    <property type="match status" value="1"/>
</dbReference>
<evidence type="ECO:0000256" key="2">
    <source>
        <dbReference type="ARBA" id="ARBA00022527"/>
    </source>
</evidence>
<keyword evidence="4 9" id="KW-0547">Nucleotide-binding</keyword>
<dbReference type="Pfam" id="PF00069">
    <property type="entry name" value="Pkinase"/>
    <property type="match status" value="1"/>
</dbReference>
<evidence type="ECO:0000256" key="4">
    <source>
        <dbReference type="ARBA" id="ARBA00022741"/>
    </source>
</evidence>
<keyword evidence="12" id="KW-1185">Reference proteome</keyword>
<name>K9WSA2_9NOST</name>
<evidence type="ECO:0000256" key="1">
    <source>
        <dbReference type="ARBA" id="ARBA00012513"/>
    </source>
</evidence>
<dbReference type="Proteomes" id="UP000010475">
    <property type="component" value="Chromosome"/>
</dbReference>
<evidence type="ECO:0000256" key="8">
    <source>
        <dbReference type="ARBA" id="ARBA00048679"/>
    </source>
</evidence>
<evidence type="ECO:0000313" key="12">
    <source>
        <dbReference type="Proteomes" id="UP000010475"/>
    </source>
</evidence>
<evidence type="ECO:0000256" key="7">
    <source>
        <dbReference type="ARBA" id="ARBA00047899"/>
    </source>
</evidence>
<dbReference type="InterPro" id="IPR000719">
    <property type="entry name" value="Prot_kinase_dom"/>
</dbReference>
<sequence length="518" mass="56751">MVNERVFRPESVKKSVFYLTVNLNPASYTMIGRLLDQRYQVVELLGKGGFGHTYIAQDTRRPGNPTCVVKHLKPATSDPDFLPIARRLFNTEAESLETLGNHDQIPRLLAYFEENEEFYLVQEFIEGQPLSSEMPRGERWSEEQVITLLQDVLPILEFIHSHGVIHRDIKPDNLIHRASDNKIVLVDFGAVKQVKSFSLVTSENLKNETIAVGTPGFMPSEQGQGRPRPCSDIYALGMTAIQALTGLSPQQLGEDAVSGEISWQHHAQISNQLASVLNKMVRHYFKYRYQSATEALKAVAPLTSTNSPAAVASAVNQVLGNYLADGYVSATKVVQYLQELAKPCYVPPDEVTTAGSTTESVTDVTTIAIPAKEQALLATTPVNPSPLPSGSRWRLDSILKSPQKSRALIGVGAAIAVITFGIISSNRSQQLALKSTENTVKPVTSNPNQASEQKQSCLIVTSSSNLRSSSGQRRTGKVIKANTKVTATGKTEGGWIEISSPEPGWIWKGRTRNTCPNK</sequence>
<dbReference type="STRING" id="56107.Cylst_0286"/>
<dbReference type="EMBL" id="CP003642">
    <property type="protein sequence ID" value="AFZ22651.1"/>
    <property type="molecule type" value="Genomic_DNA"/>
</dbReference>
<accession>K9WSA2</accession>
<feature type="binding site" evidence="9">
    <location>
        <position position="70"/>
    </location>
    <ligand>
        <name>ATP</name>
        <dbReference type="ChEBI" id="CHEBI:30616"/>
    </ligand>
</feature>
<proteinExistence type="predicted"/>
<gene>
    <name evidence="11" type="ORF">Cylst_0286</name>
</gene>
<keyword evidence="6 9" id="KW-0067">ATP-binding</keyword>
<dbReference type="InterPro" id="IPR011009">
    <property type="entry name" value="Kinase-like_dom_sf"/>
</dbReference>
<dbReference type="PROSITE" id="PS50011">
    <property type="entry name" value="PROTEIN_KINASE_DOM"/>
    <property type="match status" value="1"/>
</dbReference>
<dbReference type="EC" id="2.7.11.1" evidence="1"/>
<keyword evidence="2" id="KW-0723">Serine/threonine-protein kinase</keyword>
<dbReference type="PATRIC" id="fig|56107.3.peg.314"/>
<dbReference type="PANTHER" id="PTHR24363">
    <property type="entry name" value="SERINE/THREONINE PROTEIN KINASE"/>
    <property type="match status" value="1"/>
</dbReference>
<evidence type="ECO:0000259" key="10">
    <source>
        <dbReference type="PROSITE" id="PS50011"/>
    </source>
</evidence>
<dbReference type="CDD" id="cd14014">
    <property type="entry name" value="STKc_PknB_like"/>
    <property type="match status" value="1"/>
</dbReference>
<evidence type="ECO:0000256" key="5">
    <source>
        <dbReference type="ARBA" id="ARBA00022777"/>
    </source>
</evidence>
<dbReference type="PROSITE" id="PS00107">
    <property type="entry name" value="PROTEIN_KINASE_ATP"/>
    <property type="match status" value="1"/>
</dbReference>
<dbReference type="Gene3D" id="3.30.200.20">
    <property type="entry name" value="Phosphorylase Kinase, domain 1"/>
    <property type="match status" value="1"/>
</dbReference>